<dbReference type="Proteomes" id="UP001066276">
    <property type="component" value="Chromosome 9"/>
</dbReference>
<reference evidence="2" key="1">
    <citation type="journal article" date="2022" name="bioRxiv">
        <title>Sequencing and chromosome-scale assembly of the giantPleurodeles waltlgenome.</title>
        <authorList>
            <person name="Brown T."/>
            <person name="Elewa A."/>
            <person name="Iarovenko S."/>
            <person name="Subramanian E."/>
            <person name="Araus A.J."/>
            <person name="Petzold A."/>
            <person name="Susuki M."/>
            <person name="Suzuki K.-i.T."/>
            <person name="Hayashi T."/>
            <person name="Toyoda A."/>
            <person name="Oliveira C."/>
            <person name="Osipova E."/>
            <person name="Leigh N.D."/>
            <person name="Simon A."/>
            <person name="Yun M.H."/>
        </authorList>
    </citation>
    <scope>NUCLEOTIDE SEQUENCE</scope>
    <source>
        <strain evidence="2">20211129_DDA</strain>
        <tissue evidence="2">Liver</tissue>
    </source>
</reference>
<name>A0AAV7N7R7_PLEWA</name>
<sequence length="121" mass="13199">MPWASAARAEDSVWTAVGAMEDPSDQEQTDSTFPYPEEHETSTNSVALPGVEGQEQAARAFYRHKKEHPGMDGGDGEESRKKEPRSVTGDDRGVLKTEEQQEELPVESKAREAPCASTGHA</sequence>
<dbReference type="AlphaFoldDB" id="A0AAV7N7R7"/>
<dbReference type="EMBL" id="JANPWB010000013">
    <property type="protein sequence ID" value="KAJ1110388.1"/>
    <property type="molecule type" value="Genomic_DNA"/>
</dbReference>
<feature type="compositionally biased region" description="Basic and acidic residues" evidence="1">
    <location>
        <begin position="77"/>
        <end position="99"/>
    </location>
</feature>
<accession>A0AAV7N7R7</accession>
<proteinExistence type="predicted"/>
<keyword evidence="3" id="KW-1185">Reference proteome</keyword>
<evidence type="ECO:0000313" key="3">
    <source>
        <dbReference type="Proteomes" id="UP001066276"/>
    </source>
</evidence>
<evidence type="ECO:0000313" key="2">
    <source>
        <dbReference type="EMBL" id="KAJ1110388.1"/>
    </source>
</evidence>
<protein>
    <submittedName>
        <fullName evidence="2">Uncharacterized protein</fullName>
    </submittedName>
</protein>
<evidence type="ECO:0000256" key="1">
    <source>
        <dbReference type="SAM" id="MobiDB-lite"/>
    </source>
</evidence>
<feature type="region of interest" description="Disordered" evidence="1">
    <location>
        <begin position="1"/>
        <end position="121"/>
    </location>
</feature>
<gene>
    <name evidence="2" type="ORF">NDU88_007740</name>
</gene>
<organism evidence="2 3">
    <name type="scientific">Pleurodeles waltl</name>
    <name type="common">Iberian ribbed newt</name>
    <dbReference type="NCBI Taxonomy" id="8319"/>
    <lineage>
        <taxon>Eukaryota</taxon>
        <taxon>Metazoa</taxon>
        <taxon>Chordata</taxon>
        <taxon>Craniata</taxon>
        <taxon>Vertebrata</taxon>
        <taxon>Euteleostomi</taxon>
        <taxon>Amphibia</taxon>
        <taxon>Batrachia</taxon>
        <taxon>Caudata</taxon>
        <taxon>Salamandroidea</taxon>
        <taxon>Salamandridae</taxon>
        <taxon>Pleurodelinae</taxon>
        <taxon>Pleurodeles</taxon>
    </lineage>
</organism>
<comment type="caution">
    <text evidence="2">The sequence shown here is derived from an EMBL/GenBank/DDBJ whole genome shotgun (WGS) entry which is preliminary data.</text>
</comment>